<dbReference type="EMBL" id="LT629797">
    <property type="protein sequence ID" value="SDU80979.1"/>
    <property type="molecule type" value="Genomic_DNA"/>
</dbReference>
<evidence type="ECO:0000313" key="1">
    <source>
        <dbReference type="EMBL" id="SDU80979.1"/>
    </source>
</evidence>
<accession>A0A1H2LJ97</accession>
<gene>
    <name evidence="1" type="ORF">SAMN05216363_1678</name>
</gene>
<organism evidence="1 2">
    <name type="scientific">Pseudomonas sihuiensis</name>
    <dbReference type="NCBI Taxonomy" id="1274359"/>
    <lineage>
        <taxon>Bacteria</taxon>
        <taxon>Pseudomonadati</taxon>
        <taxon>Pseudomonadota</taxon>
        <taxon>Gammaproteobacteria</taxon>
        <taxon>Pseudomonadales</taxon>
        <taxon>Pseudomonadaceae</taxon>
        <taxon>Pseudomonas</taxon>
    </lineage>
</organism>
<name>A0A1H2LJ97_9PSED</name>
<protein>
    <submittedName>
        <fullName evidence="1">Uncharacterized protein</fullName>
    </submittedName>
</protein>
<dbReference type="Proteomes" id="UP000198675">
    <property type="component" value="Chromosome I"/>
</dbReference>
<reference evidence="2" key="1">
    <citation type="submission" date="2016-10" db="EMBL/GenBank/DDBJ databases">
        <authorList>
            <person name="Varghese N."/>
            <person name="Submissions S."/>
        </authorList>
    </citation>
    <scope>NUCLEOTIDE SEQUENCE [LARGE SCALE GENOMIC DNA]</scope>
    <source>
        <strain evidence="2">KCTC 32246</strain>
    </source>
</reference>
<proteinExistence type="predicted"/>
<dbReference type="GeneID" id="83642214"/>
<keyword evidence="2" id="KW-1185">Reference proteome</keyword>
<evidence type="ECO:0000313" key="2">
    <source>
        <dbReference type="Proteomes" id="UP000198675"/>
    </source>
</evidence>
<sequence>MNNNCQLSEEEILDLRREMREDLENILFEFKKKEAHGLLVAEIGAPKT</sequence>
<dbReference type="RefSeq" id="WP_021219082.1">
    <property type="nucleotide sequence ID" value="NZ_LT629797.1"/>
</dbReference>
<dbReference type="AlphaFoldDB" id="A0A1H2LJ97"/>